<dbReference type="Proteomes" id="UP001379533">
    <property type="component" value="Chromosome"/>
</dbReference>
<accession>A0ABZ2KKZ6</accession>
<evidence type="ECO:0000256" key="1">
    <source>
        <dbReference type="SAM" id="MobiDB-lite"/>
    </source>
</evidence>
<organism evidence="2 3">
    <name type="scientific">Pendulispora brunnea</name>
    <dbReference type="NCBI Taxonomy" id="2905690"/>
    <lineage>
        <taxon>Bacteria</taxon>
        <taxon>Pseudomonadati</taxon>
        <taxon>Myxococcota</taxon>
        <taxon>Myxococcia</taxon>
        <taxon>Myxococcales</taxon>
        <taxon>Sorangiineae</taxon>
        <taxon>Pendulisporaceae</taxon>
        <taxon>Pendulispora</taxon>
    </lineage>
</organism>
<evidence type="ECO:0000313" key="3">
    <source>
        <dbReference type="Proteomes" id="UP001379533"/>
    </source>
</evidence>
<evidence type="ECO:0000313" key="2">
    <source>
        <dbReference type="EMBL" id="WXA99327.1"/>
    </source>
</evidence>
<gene>
    <name evidence="2" type="ORF">LZC95_21210</name>
</gene>
<keyword evidence="3" id="KW-1185">Reference proteome</keyword>
<reference evidence="2 3" key="1">
    <citation type="submission" date="2021-12" db="EMBL/GenBank/DDBJ databases">
        <title>Discovery of the Pendulisporaceae a myxobacterial family with distinct sporulation behavior and unique specialized metabolism.</title>
        <authorList>
            <person name="Garcia R."/>
            <person name="Popoff A."/>
            <person name="Bader C.D."/>
            <person name="Loehr J."/>
            <person name="Walesch S."/>
            <person name="Walt C."/>
            <person name="Boldt J."/>
            <person name="Bunk B."/>
            <person name="Haeckl F.J.F.P.J."/>
            <person name="Gunesch A.P."/>
            <person name="Birkelbach J."/>
            <person name="Nuebel U."/>
            <person name="Pietschmann T."/>
            <person name="Bach T."/>
            <person name="Mueller R."/>
        </authorList>
    </citation>
    <scope>NUCLEOTIDE SEQUENCE [LARGE SCALE GENOMIC DNA]</scope>
    <source>
        <strain evidence="2 3">MSr12523</strain>
    </source>
</reference>
<proteinExistence type="predicted"/>
<protein>
    <submittedName>
        <fullName evidence="2">Uncharacterized protein</fullName>
    </submittedName>
</protein>
<feature type="region of interest" description="Disordered" evidence="1">
    <location>
        <begin position="837"/>
        <end position="870"/>
    </location>
</feature>
<name>A0ABZ2KKZ6_9BACT</name>
<feature type="compositionally biased region" description="Low complexity" evidence="1">
    <location>
        <begin position="1"/>
        <end position="35"/>
    </location>
</feature>
<sequence length="1106" mass="118922">MAAAAAQSAKAKSNHAAPSKGAAAAVPGKAPKRPASPSGRMTAKEAHVARGDIVAPATSGEAGVAPVRLTAKERARLQAVTSRAGEQGQSAKMHQSAQSATEEARAAAREPKAEADGKALGEHAAKLEDSAPPDPEIVKKAARIRQLIREKRPLDEDDLGKAKPREMAQAAGEEVAGDVRAAAQGVKTGYEPVHDKPEGHVTKEVLPIPPLAAAPPAPAVNAATAAPDPVAAGEVSLEADKNAMASRSKAAGLDRPEAALVQDGPVAAARAARGEFGELAIWGPAQVVKGDKELRAAATADFAQAEAQALARMKKARADKLAAVEGEKIGAISAEERKREALGKTLEAIYAVAEDKVRAKLEPLADRATKMWDDGLDPISKNFEQTLARVDHWIKERRESTLSSIRDFFAGLPDWIVEAYDKAETEFGEQIGELAISVSKWVNTVIRDCQQIIAEARREIQKTIAGLDGSFKEFALDKEAEIGKKFDALSTEVEGARKNFTQELTGKLTSTVAEKRAKVDALREQSKGLWQKFEDAVGEFIDDPVRAIVNGLLRIVGIPPASFWALVDKFGAVVDQIADKPMVFANNLLEALKLGFNQFKDNIVSHLGKGLLTWLTSKMKDAGIVPPSDFSVKSLLTFFLQILGVSWPKIRAKLVKHIGEKNIARIELAVQFLTTFINEGWEGLWKLVKDKLDPEQIVTAVKEAIVSYVTQAVVTRAVEWVVSLFNPAGAVFQALKLIYNAVMWVVNNAARIFSLVEAVVNGAANILSGAIGGAANLIEKALGMLVPVVIDLFARLLGLGGIPDEVKKTVGGLQAAVDAGLDKVIDWVAAKLALSDPPSNSVAKKDAQLDSQMDGETAVDPNARTNDEQRSRAVKIKARVMLSGPIAAKIHDRETLLNILDNILRSLRPEGLKTLKAAPVEGRSQDFRIVASASAEEEVGKAHFESGETIKLAEEVNKASDDAKARRFLFRADDEWVVGTPIGLPLDSEEANTADIQTPWEHVSEKKGTMTSRYVSFSEIIGSHKGGAAKFTRKDIIAKAVWEALQTLQKEGKIRILTPNDVVAMMQAEKPKVRRLASAVKADMEKNKEILIEGQIPAEYLTRAKQ</sequence>
<feature type="compositionally biased region" description="Basic and acidic residues" evidence="1">
    <location>
        <begin position="102"/>
        <end position="129"/>
    </location>
</feature>
<feature type="region of interest" description="Disordered" evidence="1">
    <location>
        <begin position="1"/>
        <end position="138"/>
    </location>
</feature>
<dbReference type="EMBL" id="CP089982">
    <property type="protein sequence ID" value="WXA99327.1"/>
    <property type="molecule type" value="Genomic_DNA"/>
</dbReference>
<dbReference type="RefSeq" id="WP_394849961.1">
    <property type="nucleotide sequence ID" value="NZ_CP089982.1"/>
</dbReference>